<dbReference type="EMBL" id="BPLQ01007752">
    <property type="protein sequence ID" value="GIY32180.1"/>
    <property type="molecule type" value="Genomic_DNA"/>
</dbReference>
<gene>
    <name evidence="1" type="ORF">CDAR_7171</name>
</gene>
<proteinExistence type="predicted"/>
<accession>A0AAV4SI61</accession>
<comment type="caution">
    <text evidence="1">The sequence shown here is derived from an EMBL/GenBank/DDBJ whole genome shotgun (WGS) entry which is preliminary data.</text>
</comment>
<evidence type="ECO:0000313" key="1">
    <source>
        <dbReference type="EMBL" id="GIY32180.1"/>
    </source>
</evidence>
<reference evidence="1 2" key="1">
    <citation type="submission" date="2021-06" db="EMBL/GenBank/DDBJ databases">
        <title>Caerostris darwini draft genome.</title>
        <authorList>
            <person name="Kono N."/>
            <person name="Arakawa K."/>
        </authorList>
    </citation>
    <scope>NUCLEOTIDE SEQUENCE [LARGE SCALE GENOMIC DNA]</scope>
</reference>
<name>A0AAV4SI61_9ARAC</name>
<protein>
    <submittedName>
        <fullName evidence="1">Uncharacterized protein</fullName>
    </submittedName>
</protein>
<dbReference type="AlphaFoldDB" id="A0AAV4SI61"/>
<organism evidence="1 2">
    <name type="scientific">Caerostris darwini</name>
    <dbReference type="NCBI Taxonomy" id="1538125"/>
    <lineage>
        <taxon>Eukaryota</taxon>
        <taxon>Metazoa</taxon>
        <taxon>Ecdysozoa</taxon>
        <taxon>Arthropoda</taxon>
        <taxon>Chelicerata</taxon>
        <taxon>Arachnida</taxon>
        <taxon>Araneae</taxon>
        <taxon>Araneomorphae</taxon>
        <taxon>Entelegynae</taxon>
        <taxon>Araneoidea</taxon>
        <taxon>Araneidae</taxon>
        <taxon>Caerostris</taxon>
    </lineage>
</organism>
<sequence length="193" mass="21786">MSMDQSFKGTGTNLSHLLEILPGQFLTGFERKCLIKKPIVSTQQKKPNRTILTLQNISIPDLAILSSINDSLSVTTSRLKPLNSEAFHLFKEIFCRASRTHLPKQGHPFHFNQFSRPIKIPPNILYPVTIGGILDKLLFPNGHFSPPMSMDQSFKGTGTNLSHLFEILPGHFLTGFERKCLMSDDTRDIEFSF</sequence>
<dbReference type="Proteomes" id="UP001054837">
    <property type="component" value="Unassembled WGS sequence"/>
</dbReference>
<keyword evidence="2" id="KW-1185">Reference proteome</keyword>
<evidence type="ECO:0000313" key="2">
    <source>
        <dbReference type="Proteomes" id="UP001054837"/>
    </source>
</evidence>